<evidence type="ECO:0000256" key="9">
    <source>
        <dbReference type="SAM" id="MobiDB-lite"/>
    </source>
</evidence>
<dbReference type="PANTHER" id="PTHR31321:SF134">
    <property type="entry name" value="PECTINESTERASE"/>
    <property type="match status" value="1"/>
</dbReference>
<evidence type="ECO:0000256" key="5">
    <source>
        <dbReference type="ARBA" id="ARBA00023085"/>
    </source>
</evidence>
<dbReference type="Pfam" id="PF01095">
    <property type="entry name" value="Pectinesterase"/>
    <property type="match status" value="1"/>
</dbReference>
<protein>
    <recommendedName>
        <fullName evidence="3 8">Pectinesterase</fullName>
        <ecNumber evidence="3 8">3.1.1.11</ecNumber>
    </recommendedName>
</protein>
<evidence type="ECO:0000259" key="10">
    <source>
        <dbReference type="Pfam" id="PF01095"/>
    </source>
</evidence>
<evidence type="ECO:0000313" key="12">
    <source>
        <dbReference type="Proteomes" id="UP001227230"/>
    </source>
</evidence>
<comment type="catalytic activity">
    <reaction evidence="6 8">
        <text>[(1-&gt;4)-alpha-D-galacturonosyl methyl ester](n) + n H2O = [(1-&gt;4)-alpha-D-galacturonosyl](n) + n methanol + n H(+)</text>
        <dbReference type="Rhea" id="RHEA:22380"/>
        <dbReference type="Rhea" id="RHEA-COMP:14570"/>
        <dbReference type="Rhea" id="RHEA-COMP:14573"/>
        <dbReference type="ChEBI" id="CHEBI:15377"/>
        <dbReference type="ChEBI" id="CHEBI:15378"/>
        <dbReference type="ChEBI" id="CHEBI:17790"/>
        <dbReference type="ChEBI" id="CHEBI:140522"/>
        <dbReference type="ChEBI" id="CHEBI:140523"/>
        <dbReference type="EC" id="3.1.1.11"/>
    </reaction>
</comment>
<comment type="pathway">
    <text evidence="1 8">Glycan metabolism; pectin degradation; 2-dehydro-3-deoxy-D-gluconate from pectin: step 1/5.</text>
</comment>
<dbReference type="SUPFAM" id="SSF51126">
    <property type="entry name" value="Pectin lyase-like"/>
    <property type="match status" value="1"/>
</dbReference>
<dbReference type="InterPro" id="IPR000070">
    <property type="entry name" value="Pectinesterase_cat"/>
</dbReference>
<dbReference type="InterPro" id="IPR012334">
    <property type="entry name" value="Pectin_lyas_fold"/>
</dbReference>
<dbReference type="InterPro" id="IPR011050">
    <property type="entry name" value="Pectin_lyase_fold/virulence"/>
</dbReference>
<name>A0ABY9BJP4_VITVI</name>
<gene>
    <name evidence="11" type="ORF">VitviT2T_002534</name>
</gene>
<dbReference type="EMBL" id="CP126649">
    <property type="protein sequence ID" value="WJZ82809.1"/>
    <property type="molecule type" value="Genomic_DNA"/>
</dbReference>
<evidence type="ECO:0000256" key="2">
    <source>
        <dbReference type="ARBA" id="ARBA00008891"/>
    </source>
</evidence>
<feature type="region of interest" description="Disordered" evidence="9">
    <location>
        <begin position="83"/>
        <end position="164"/>
    </location>
</feature>
<evidence type="ECO:0000256" key="6">
    <source>
        <dbReference type="ARBA" id="ARBA00047928"/>
    </source>
</evidence>
<dbReference type="PANTHER" id="PTHR31321">
    <property type="entry name" value="ACYL-COA THIOESTER HYDROLASE YBHC-RELATED"/>
    <property type="match status" value="1"/>
</dbReference>
<evidence type="ECO:0000256" key="7">
    <source>
        <dbReference type="PROSITE-ProRule" id="PRU10040"/>
    </source>
</evidence>
<evidence type="ECO:0000256" key="3">
    <source>
        <dbReference type="ARBA" id="ARBA00013229"/>
    </source>
</evidence>
<keyword evidence="5 8" id="KW-0063">Aspartyl esterase</keyword>
<keyword evidence="12" id="KW-1185">Reference proteome</keyword>
<comment type="similarity">
    <text evidence="2">Belongs to the pectinesterase family.</text>
</comment>
<dbReference type="EC" id="3.1.1.11" evidence="3 8"/>
<keyword evidence="4 8" id="KW-0378">Hydrolase</keyword>
<proteinExistence type="inferred from homology"/>
<dbReference type="Proteomes" id="UP001227230">
    <property type="component" value="Chromosome 2"/>
</dbReference>
<dbReference type="InterPro" id="IPR033131">
    <property type="entry name" value="Pectinesterase_Asp_AS"/>
</dbReference>
<evidence type="ECO:0000256" key="8">
    <source>
        <dbReference type="RuleBase" id="RU000589"/>
    </source>
</evidence>
<dbReference type="Gene3D" id="2.160.20.10">
    <property type="entry name" value="Single-stranded right-handed beta-helix, Pectin lyase-like"/>
    <property type="match status" value="1"/>
</dbReference>
<feature type="domain" description="Pectinesterase catalytic" evidence="10">
    <location>
        <begin position="208"/>
        <end position="428"/>
    </location>
</feature>
<sequence>MRDYESEKGLSEEEDTAYQALFASNDLVSFSDAVKSMKWRKTMDVEIEAIKRNDTWELTDSHTEAKKVGLKWVYKTKLNENGEVDNSKGVDNLPVGHSLYGKDDNDDDDCDDDSDIDNDEDEDHDDDNNNDDDDDDDDDDDYDDYDYDDYDKGDNYVYDDDKDDKEEEMRDKKCIIVLIVLLVFSYGDWILSTEAAPASIAKQISVPGDYQKISDAVHDGVPTGNNEWILIKVAPGVYTDTVTVPANKPYVIIQGGGKDNTILAWKSANKGLADAPLIVRASNFIAKDITFKNTYNLNEVAPAVAGFVQGDKCSFYQCNFLGVQDTLADYNGRHFFSSCYIEGTTDFIFGDGTSIYQDCTINATGSGYITAQGREQANEASGFVFKSANVIGKGPTYLGRAWRAYSRVLFYQSTFADIIDPKGWDAWGNPE</sequence>
<organism evidence="11 12">
    <name type="scientific">Vitis vinifera</name>
    <name type="common">Grape</name>
    <dbReference type="NCBI Taxonomy" id="29760"/>
    <lineage>
        <taxon>Eukaryota</taxon>
        <taxon>Viridiplantae</taxon>
        <taxon>Streptophyta</taxon>
        <taxon>Embryophyta</taxon>
        <taxon>Tracheophyta</taxon>
        <taxon>Spermatophyta</taxon>
        <taxon>Magnoliopsida</taxon>
        <taxon>eudicotyledons</taxon>
        <taxon>Gunneridae</taxon>
        <taxon>Pentapetalae</taxon>
        <taxon>rosids</taxon>
        <taxon>Vitales</taxon>
        <taxon>Vitaceae</taxon>
        <taxon>Viteae</taxon>
        <taxon>Vitis</taxon>
    </lineage>
</organism>
<evidence type="ECO:0000256" key="4">
    <source>
        <dbReference type="ARBA" id="ARBA00022801"/>
    </source>
</evidence>
<dbReference type="PROSITE" id="PS00503">
    <property type="entry name" value="PECTINESTERASE_2"/>
    <property type="match status" value="1"/>
</dbReference>
<feature type="compositionally biased region" description="Acidic residues" evidence="9">
    <location>
        <begin position="104"/>
        <end position="164"/>
    </location>
</feature>
<reference evidence="11 12" key="1">
    <citation type="journal article" date="2023" name="Hortic Res">
        <title>The complete reference genome for grapevine (Vitis vinifera L.) genetics and breeding.</title>
        <authorList>
            <person name="Shi X."/>
            <person name="Cao S."/>
            <person name="Wang X."/>
            <person name="Huang S."/>
            <person name="Wang Y."/>
            <person name="Liu Z."/>
            <person name="Liu W."/>
            <person name="Leng X."/>
            <person name="Peng Y."/>
            <person name="Wang N."/>
            <person name="Wang Y."/>
            <person name="Ma Z."/>
            <person name="Xu X."/>
            <person name="Zhang F."/>
            <person name="Xue H."/>
            <person name="Zhong H."/>
            <person name="Wang Y."/>
            <person name="Zhang K."/>
            <person name="Velt A."/>
            <person name="Avia K."/>
            <person name="Holtgrawe D."/>
            <person name="Grimplet J."/>
            <person name="Matus J.T."/>
            <person name="Ware D."/>
            <person name="Wu X."/>
            <person name="Wang H."/>
            <person name="Liu C."/>
            <person name="Fang Y."/>
            <person name="Rustenholz C."/>
            <person name="Cheng Z."/>
            <person name="Xiao H."/>
            <person name="Zhou Y."/>
        </authorList>
    </citation>
    <scope>NUCLEOTIDE SEQUENCE [LARGE SCALE GENOMIC DNA]</scope>
    <source>
        <strain evidence="12">cv. Pinot noir / PN40024</strain>
        <tissue evidence="11">Leaf</tissue>
    </source>
</reference>
<accession>A0ABY9BJP4</accession>
<feature type="active site" evidence="7">
    <location>
        <position position="346"/>
    </location>
</feature>
<evidence type="ECO:0000256" key="1">
    <source>
        <dbReference type="ARBA" id="ARBA00005184"/>
    </source>
</evidence>
<evidence type="ECO:0000313" key="11">
    <source>
        <dbReference type="EMBL" id="WJZ82809.1"/>
    </source>
</evidence>